<evidence type="ECO:0000313" key="1">
    <source>
        <dbReference type="EMBL" id="GBH21816.1"/>
    </source>
</evidence>
<protein>
    <submittedName>
        <fullName evidence="1">Uncharacterized protein</fullName>
    </submittedName>
</protein>
<dbReference type="EMBL" id="BDQA01000360">
    <property type="protein sequence ID" value="GBH21816.1"/>
    <property type="molecule type" value="Genomic_RNA"/>
</dbReference>
<organism evidence="1">
    <name type="scientific">viral metagenome</name>
    <dbReference type="NCBI Taxonomy" id="1070528"/>
    <lineage>
        <taxon>unclassified sequences</taxon>
        <taxon>metagenomes</taxon>
        <taxon>organismal metagenomes</taxon>
    </lineage>
</organism>
<sequence length="146" mass="17011">MKYAHSQLPEELPPHPKDGVKLGTIVQSGWFRDPDVKPCKCAFCGKPWSGYEAVHADVHRILVGRSKHGLSSKYALVETVVRNTNNSEKPRWARSRRHACTNEKCEMHISVERRIDHDGDLLRKLKRSIYRNKGRKMSRRQRRRAK</sequence>
<accession>A0A2V0R962</accession>
<name>A0A2V0R962_9ZZZZ</name>
<reference evidence="1" key="1">
    <citation type="submission" date="2017-04" db="EMBL/GenBank/DDBJ databases">
        <title>Unveiling RNA virosphere associated with marine microorganisms.</title>
        <authorList>
            <person name="Urayama S."/>
            <person name="Takaki Y."/>
            <person name="Nishi S."/>
            <person name="Yoshida Y."/>
            <person name="Deguchi S."/>
            <person name="Takai K."/>
            <person name="Nunoura T."/>
        </authorList>
    </citation>
    <scope>NUCLEOTIDE SEQUENCE</scope>
</reference>
<comment type="caution">
    <text evidence="1">The sequence shown here is derived from an EMBL/GenBank/DDBJ whole genome shotgun (WGS) entry which is preliminary data.</text>
</comment>
<proteinExistence type="predicted"/>
<dbReference type="AlphaFoldDB" id="A0A2V0R962"/>